<evidence type="ECO:0000313" key="1">
    <source>
        <dbReference type="EMBL" id="EGH19084.1"/>
    </source>
</evidence>
<dbReference type="GO" id="GO:0016740">
    <property type="term" value="F:transferase activity"/>
    <property type="evidence" value="ECO:0007669"/>
    <property type="project" value="UniProtKB-KW"/>
</dbReference>
<dbReference type="InterPro" id="IPR011004">
    <property type="entry name" value="Trimer_LpxA-like_sf"/>
</dbReference>
<comment type="caution">
    <text evidence="1">The sequence shown here is derived from an EMBL/GenBank/DDBJ whole genome shotgun (WGS) entry which is preliminary data.</text>
</comment>
<feature type="non-terminal residue" evidence="1">
    <location>
        <position position="41"/>
    </location>
</feature>
<accession>F3CIJ2</accession>
<evidence type="ECO:0000313" key="2">
    <source>
        <dbReference type="Proteomes" id="UP000005466"/>
    </source>
</evidence>
<protein>
    <submittedName>
        <fullName evidence="1">Hexapeptide repeat-containing transferase</fullName>
    </submittedName>
</protein>
<gene>
    <name evidence="1" type="ORF">Pgy4_39580</name>
</gene>
<sequence>VIIGENVSIGQGAVICPSTVLTVDLRIGAFVTLNIGCLFCL</sequence>
<organism evidence="1 2">
    <name type="scientific">Pseudomonas savastanoi pv. glycinea str. race 4</name>
    <dbReference type="NCBI Taxonomy" id="875330"/>
    <lineage>
        <taxon>Bacteria</taxon>
        <taxon>Pseudomonadati</taxon>
        <taxon>Pseudomonadota</taxon>
        <taxon>Gammaproteobacteria</taxon>
        <taxon>Pseudomonadales</taxon>
        <taxon>Pseudomonadaceae</taxon>
        <taxon>Pseudomonas</taxon>
    </lineage>
</organism>
<name>F3CIJ2_PSESG</name>
<dbReference type="AlphaFoldDB" id="F3CIJ2"/>
<proteinExistence type="predicted"/>
<feature type="non-terminal residue" evidence="1">
    <location>
        <position position="1"/>
    </location>
</feature>
<dbReference type="Proteomes" id="UP000005466">
    <property type="component" value="Unassembled WGS sequence"/>
</dbReference>
<dbReference type="EMBL" id="ADWY01003569">
    <property type="protein sequence ID" value="EGH19084.1"/>
    <property type="molecule type" value="Genomic_DNA"/>
</dbReference>
<dbReference type="SUPFAM" id="SSF51161">
    <property type="entry name" value="Trimeric LpxA-like enzymes"/>
    <property type="match status" value="1"/>
</dbReference>
<keyword evidence="1" id="KW-0808">Transferase</keyword>
<reference evidence="1 2" key="1">
    <citation type="journal article" date="2011" name="PLoS Pathog.">
        <title>Dynamic evolution of pathogenicity revealed by sequencing and comparative genomics of 19 Pseudomonas syringae isolates.</title>
        <authorList>
            <person name="Baltrus D.A."/>
            <person name="Nishimura M.T."/>
            <person name="Romanchuk A."/>
            <person name="Chang J.H."/>
            <person name="Mukhtar M.S."/>
            <person name="Cherkis K."/>
            <person name="Roach J."/>
            <person name="Grant S.R."/>
            <person name="Jones C.D."/>
            <person name="Dangl J.L."/>
        </authorList>
    </citation>
    <scope>NUCLEOTIDE SEQUENCE [LARGE SCALE GENOMIC DNA]</scope>
    <source>
        <strain evidence="2">race 4</strain>
    </source>
</reference>
<dbReference type="Gene3D" id="2.160.10.10">
    <property type="entry name" value="Hexapeptide repeat proteins"/>
    <property type="match status" value="1"/>
</dbReference>